<dbReference type="PANTHER" id="PTHR33303">
    <property type="entry name" value="CYTOPLASMIC PROTEIN-RELATED"/>
    <property type="match status" value="1"/>
</dbReference>
<evidence type="ECO:0000259" key="1">
    <source>
        <dbReference type="Pfam" id="PF13380"/>
    </source>
</evidence>
<keyword evidence="3" id="KW-1185">Reference proteome</keyword>
<name>A0A136WF57_9FIRM</name>
<comment type="caution">
    <text evidence="2">The sequence shown here is derived from an EMBL/GenBank/DDBJ whole genome shotgun (WGS) entry which is preliminary data.</text>
</comment>
<dbReference type="EMBL" id="LRVM01000004">
    <property type="protein sequence ID" value="KXL53141.1"/>
    <property type="molecule type" value="Genomic_DNA"/>
</dbReference>
<dbReference type="Proteomes" id="UP000070539">
    <property type="component" value="Unassembled WGS sequence"/>
</dbReference>
<sequence length="120" mass="13602">MNLKEIMQENVFAVVGDTLNKDKYAYKIKNELMEHGYKVYCVGKELASLNDISEDIDVIDLCIHPSKGLNLIKECTKPYKYILIQPGAESPALLEYLEKSHIAFFEGCALVGLRVYAKKN</sequence>
<dbReference type="Gene3D" id="3.40.50.720">
    <property type="entry name" value="NAD(P)-binding Rossmann-like Domain"/>
    <property type="match status" value="1"/>
</dbReference>
<dbReference type="PANTHER" id="PTHR33303:SF2">
    <property type="entry name" value="COA-BINDING DOMAIN-CONTAINING PROTEIN"/>
    <property type="match status" value="1"/>
</dbReference>
<dbReference type="Pfam" id="PF13380">
    <property type="entry name" value="CoA_binding_2"/>
    <property type="match status" value="1"/>
</dbReference>
<accession>A0A136WF57</accession>
<dbReference type="InterPro" id="IPR036291">
    <property type="entry name" value="NAD(P)-bd_dom_sf"/>
</dbReference>
<dbReference type="RefSeq" id="WP_066087348.1">
    <property type="nucleotide sequence ID" value="NZ_LRVM01000004.1"/>
</dbReference>
<dbReference type="InterPro" id="IPR003781">
    <property type="entry name" value="CoA-bd"/>
</dbReference>
<dbReference type="AlphaFoldDB" id="A0A136WF57"/>
<organism evidence="2 3">
    <name type="scientific">Anaerotignum neopropionicum</name>
    <dbReference type="NCBI Taxonomy" id="36847"/>
    <lineage>
        <taxon>Bacteria</taxon>
        <taxon>Bacillati</taxon>
        <taxon>Bacillota</taxon>
        <taxon>Clostridia</taxon>
        <taxon>Lachnospirales</taxon>
        <taxon>Anaerotignaceae</taxon>
        <taxon>Anaerotignum</taxon>
    </lineage>
</organism>
<feature type="domain" description="CoA-binding" evidence="1">
    <location>
        <begin position="12"/>
        <end position="111"/>
    </location>
</feature>
<gene>
    <name evidence="2" type="ORF">CLNEO_16840</name>
</gene>
<dbReference type="OrthoDB" id="9804695at2"/>
<dbReference type="SUPFAM" id="SSF51735">
    <property type="entry name" value="NAD(P)-binding Rossmann-fold domains"/>
    <property type="match status" value="1"/>
</dbReference>
<reference evidence="2 3" key="1">
    <citation type="submission" date="2016-01" db="EMBL/GenBank/DDBJ databases">
        <title>Genome sequence of Clostridium neopropionicum X4, DSM-3847.</title>
        <authorList>
            <person name="Poehlein A."/>
            <person name="Beck M.H."/>
            <person name="Bengelsdorf F.R."/>
            <person name="Daniel R."/>
            <person name="Duerre P."/>
        </authorList>
    </citation>
    <scope>NUCLEOTIDE SEQUENCE [LARGE SCALE GENOMIC DNA]</scope>
    <source>
        <strain evidence="2 3">DSM-3847</strain>
    </source>
</reference>
<evidence type="ECO:0000313" key="2">
    <source>
        <dbReference type="EMBL" id="KXL53141.1"/>
    </source>
</evidence>
<dbReference type="STRING" id="36847.CLNEO_16840"/>
<protein>
    <recommendedName>
        <fullName evidence="1">CoA-binding domain-containing protein</fullName>
    </recommendedName>
</protein>
<proteinExistence type="predicted"/>
<evidence type="ECO:0000313" key="3">
    <source>
        <dbReference type="Proteomes" id="UP000070539"/>
    </source>
</evidence>